<keyword evidence="2 3" id="KW-0802">TPR repeat</keyword>
<proteinExistence type="predicted"/>
<dbReference type="InterPro" id="IPR025349">
    <property type="entry name" value="DUF4253"/>
</dbReference>
<evidence type="ECO:0000313" key="5">
    <source>
        <dbReference type="EMBL" id="MEC5384596.1"/>
    </source>
</evidence>
<protein>
    <submittedName>
        <fullName evidence="5">Tetratricopeptide repeat protein</fullName>
    </submittedName>
</protein>
<dbReference type="Pfam" id="PF13374">
    <property type="entry name" value="TPR_10"/>
    <property type="match status" value="2"/>
</dbReference>
<dbReference type="PROSITE" id="PS50005">
    <property type="entry name" value="TPR"/>
    <property type="match status" value="1"/>
</dbReference>
<accession>A0ABU6JZF8</accession>
<dbReference type="RefSeq" id="WP_327597569.1">
    <property type="nucleotide sequence ID" value="NZ_JAYXHS010000001.1"/>
</dbReference>
<feature type="domain" description="DUF4253" evidence="4">
    <location>
        <begin position="609"/>
        <end position="708"/>
    </location>
</feature>
<name>A0ABU6JZF8_9RHOO</name>
<dbReference type="PANTHER" id="PTHR45641:SF19">
    <property type="entry name" value="NEPHROCYSTIN-3"/>
    <property type="match status" value="1"/>
</dbReference>
<dbReference type="InterPro" id="IPR011990">
    <property type="entry name" value="TPR-like_helical_dom_sf"/>
</dbReference>
<dbReference type="Pfam" id="PF13176">
    <property type="entry name" value="TPR_7"/>
    <property type="match status" value="1"/>
</dbReference>
<reference evidence="5 6" key="1">
    <citation type="submission" date="2024-01" db="EMBL/GenBank/DDBJ databases">
        <title>Uliginosibacterium soil sp. nov.</title>
        <authorList>
            <person name="Lv Y."/>
        </authorList>
    </citation>
    <scope>NUCLEOTIDE SEQUENCE [LARGE SCALE GENOMIC DNA]</scope>
    <source>
        <strain evidence="5 6">H3</strain>
    </source>
</reference>
<organism evidence="5 6">
    <name type="scientific">Uliginosibacterium silvisoli</name>
    <dbReference type="NCBI Taxonomy" id="3114758"/>
    <lineage>
        <taxon>Bacteria</taxon>
        <taxon>Pseudomonadati</taxon>
        <taxon>Pseudomonadota</taxon>
        <taxon>Betaproteobacteria</taxon>
        <taxon>Rhodocyclales</taxon>
        <taxon>Zoogloeaceae</taxon>
        <taxon>Uliginosibacterium</taxon>
    </lineage>
</organism>
<gene>
    <name evidence="5" type="ORF">VVD49_02620</name>
</gene>
<dbReference type="EMBL" id="JAYXHS010000001">
    <property type="protein sequence ID" value="MEC5384596.1"/>
    <property type="molecule type" value="Genomic_DNA"/>
</dbReference>
<dbReference type="PANTHER" id="PTHR45641">
    <property type="entry name" value="TETRATRICOPEPTIDE REPEAT PROTEIN (AFU_ORTHOLOGUE AFUA_6G03870)"/>
    <property type="match status" value="1"/>
</dbReference>
<evidence type="ECO:0000259" key="4">
    <source>
        <dbReference type="Pfam" id="PF14062"/>
    </source>
</evidence>
<comment type="caution">
    <text evidence="5">The sequence shown here is derived from an EMBL/GenBank/DDBJ whole genome shotgun (WGS) entry which is preliminary data.</text>
</comment>
<evidence type="ECO:0000256" key="1">
    <source>
        <dbReference type="ARBA" id="ARBA00022737"/>
    </source>
</evidence>
<evidence type="ECO:0000313" key="6">
    <source>
        <dbReference type="Proteomes" id="UP001331561"/>
    </source>
</evidence>
<keyword evidence="1" id="KW-0677">Repeat</keyword>
<feature type="repeat" description="TPR" evidence="3">
    <location>
        <begin position="419"/>
        <end position="452"/>
    </location>
</feature>
<evidence type="ECO:0000256" key="2">
    <source>
        <dbReference type="ARBA" id="ARBA00022803"/>
    </source>
</evidence>
<sequence length="708" mass="78735">MDILVLFALVAGAWLIWRCFFRNLETGRNDEPGMATAEDLEQVTAEFMTLSQRLSSAAERDDYPEAIRIGERVLDIAENSLGNDPEIVLPLLGALANFHDIAGHPEETMTYLRRGIALRERFPALHDEQADALRQLAALHLQRDEAREALPLIRREVALRRRHAAPDEALLRAQCNLLSLSLEEPAMAEPLRRDVTTTARELGNDAVARLANEANAEVSAALRDGRAREAWSAAEQAALLSAVAYGPEHDSTYVCRSNLAEMLRRNRRFEEAEAQFKQLIAEEETRESGVEGLRALCNNLALLYDQCGRPDDATTWRERQMSLLQEGGASIGSCFNALNNLAVSQDTIGDGATAAQTYAEAFALSPEGADVDPRIWAETANNYGITLVNLKRLPEAGRMHQKVIERKKAGMDIPMPVVAASFNGIGMVYDHLGKLPQAQDMFERALAIKEQHLSADDVSLETGRHNLGSIYARRGDAARAVQMGRLVLASREKRLGMDHPETRSARVNLEAVMTEVASASEQPALPTASMTREDADALMVQITGGKLHRYATYDFGRARDESVSMVLVPEAQSYALQRKLTRALPTGWRCYIGSTRWLGEEKHDGMAELVVIRAASRFDCLRVARTDAVNHDLGTEDIIRTLQDYDRRFGIRIHSAETDSVGFTLQRLPEDLDAFAQELLEFCMDLEDVGLIKEMITSSGNRVELWWD</sequence>
<dbReference type="Pfam" id="PF14062">
    <property type="entry name" value="DUF4253"/>
    <property type="match status" value="1"/>
</dbReference>
<evidence type="ECO:0000256" key="3">
    <source>
        <dbReference type="PROSITE-ProRule" id="PRU00339"/>
    </source>
</evidence>
<dbReference type="SUPFAM" id="SSF48452">
    <property type="entry name" value="TPR-like"/>
    <property type="match status" value="3"/>
</dbReference>
<keyword evidence="6" id="KW-1185">Reference proteome</keyword>
<dbReference type="SMART" id="SM00028">
    <property type="entry name" value="TPR"/>
    <property type="match status" value="7"/>
</dbReference>
<dbReference type="InterPro" id="IPR019734">
    <property type="entry name" value="TPR_rpt"/>
</dbReference>
<dbReference type="Proteomes" id="UP001331561">
    <property type="component" value="Unassembled WGS sequence"/>
</dbReference>
<dbReference type="Pfam" id="PF13424">
    <property type="entry name" value="TPR_12"/>
    <property type="match status" value="1"/>
</dbReference>
<dbReference type="Gene3D" id="1.25.40.10">
    <property type="entry name" value="Tetratricopeptide repeat domain"/>
    <property type="match status" value="4"/>
</dbReference>